<name>A0ABT9VAY5_9BACL</name>
<sequence length="50" mass="5786">MNTLQQHSTNFYSTSTIILQEQNQENNISTIAELLMKAINKKQQFQKESA</sequence>
<evidence type="ECO:0000313" key="1">
    <source>
        <dbReference type="EMBL" id="MDQ0157965.1"/>
    </source>
</evidence>
<evidence type="ECO:0000313" key="2">
    <source>
        <dbReference type="Proteomes" id="UP001231362"/>
    </source>
</evidence>
<comment type="caution">
    <text evidence="1">The sequence shown here is derived from an EMBL/GenBank/DDBJ whole genome shotgun (WGS) entry which is preliminary data.</text>
</comment>
<dbReference type="Proteomes" id="UP001231362">
    <property type="component" value="Unassembled WGS sequence"/>
</dbReference>
<proteinExistence type="predicted"/>
<keyword evidence="2" id="KW-1185">Reference proteome</keyword>
<accession>A0ABT9VAY5</accession>
<gene>
    <name evidence="1" type="ORF">J2S07_004338</name>
</gene>
<dbReference type="RefSeq" id="WP_170148425.1">
    <property type="nucleotide sequence ID" value="NZ_JAUSTU010000051.1"/>
</dbReference>
<reference evidence="1 2" key="1">
    <citation type="submission" date="2023-07" db="EMBL/GenBank/DDBJ databases">
        <title>Genomic Encyclopedia of Type Strains, Phase IV (KMG-IV): sequencing the most valuable type-strain genomes for metagenomic binning, comparative biology and taxonomic classification.</title>
        <authorList>
            <person name="Goeker M."/>
        </authorList>
    </citation>
    <scope>NUCLEOTIDE SEQUENCE [LARGE SCALE GENOMIC DNA]</scope>
    <source>
        <strain evidence="1 2">DSM 23948</strain>
    </source>
</reference>
<protein>
    <submittedName>
        <fullName evidence="1">Uncharacterized protein</fullName>
    </submittedName>
</protein>
<dbReference type="EMBL" id="JAUSTU010000051">
    <property type="protein sequence ID" value="MDQ0157965.1"/>
    <property type="molecule type" value="Genomic_DNA"/>
</dbReference>
<organism evidence="1 2">
    <name type="scientific">Anoxybacillus andreesenii</name>
    <dbReference type="NCBI Taxonomy" id="1325932"/>
    <lineage>
        <taxon>Bacteria</taxon>
        <taxon>Bacillati</taxon>
        <taxon>Bacillota</taxon>
        <taxon>Bacilli</taxon>
        <taxon>Bacillales</taxon>
        <taxon>Anoxybacillaceae</taxon>
        <taxon>Anoxybacillus</taxon>
    </lineage>
</organism>